<gene>
    <name evidence="1" type="ORF">JS521_02970</name>
</gene>
<dbReference type="EMBL" id="JAFEUF010000007">
    <property type="protein sequence ID" value="MBM7052860.1"/>
    <property type="molecule type" value="Genomic_DNA"/>
</dbReference>
<name>A0ABS2HQC0_9ACTN</name>
<proteinExistence type="predicted"/>
<accession>A0ABS2HQC0</accession>
<dbReference type="RefSeq" id="WP_205081127.1">
    <property type="nucleotide sequence ID" value="NZ_JAFEUF010000007.1"/>
</dbReference>
<organism evidence="1 2">
    <name type="scientific">Streptomyces durocortorensis</name>
    <dbReference type="NCBI Taxonomy" id="2811104"/>
    <lineage>
        <taxon>Bacteria</taxon>
        <taxon>Bacillati</taxon>
        <taxon>Actinomycetota</taxon>
        <taxon>Actinomycetes</taxon>
        <taxon>Kitasatosporales</taxon>
        <taxon>Streptomycetaceae</taxon>
        <taxon>Streptomyces</taxon>
    </lineage>
</organism>
<protein>
    <submittedName>
        <fullName evidence="1">Uncharacterized protein</fullName>
    </submittedName>
</protein>
<keyword evidence="2" id="KW-1185">Reference proteome</keyword>
<comment type="caution">
    <text evidence="1">The sequence shown here is derived from an EMBL/GenBank/DDBJ whole genome shotgun (WGS) entry which is preliminary data.</text>
</comment>
<sequence length="140" mass="14642">MSGSEASSGGAAAVAAVRNSVFLGVFLAVAAHPRVPFTVVELAGRGITAGAAATRWVLEVGKPSLDGFTLADKLIDLGEREDQLVDLWQGYGSGEVDAAAFETRLAEIVAAMEKWPSVPEGLVEDFSRRLRGVLSPGSDR</sequence>
<evidence type="ECO:0000313" key="2">
    <source>
        <dbReference type="Proteomes" id="UP000712045"/>
    </source>
</evidence>
<reference evidence="1 2" key="1">
    <citation type="submission" date="2021-02" db="EMBL/GenBank/DDBJ databases">
        <title>Genome Streptomyces sp. RHZ10.</title>
        <authorList>
            <person name="Besaury L."/>
        </authorList>
    </citation>
    <scope>NUCLEOTIDE SEQUENCE [LARGE SCALE GENOMIC DNA]</scope>
    <source>
        <strain evidence="1 2">RHZ10</strain>
    </source>
</reference>
<dbReference type="Proteomes" id="UP000712045">
    <property type="component" value="Unassembled WGS sequence"/>
</dbReference>
<evidence type="ECO:0000313" key="1">
    <source>
        <dbReference type="EMBL" id="MBM7052860.1"/>
    </source>
</evidence>